<dbReference type="AlphaFoldDB" id="A0A8A4TKB9"/>
<keyword evidence="2" id="KW-1185">Reference proteome</keyword>
<evidence type="ECO:0000313" key="1">
    <source>
        <dbReference type="EMBL" id="QTD49582.1"/>
    </source>
</evidence>
<dbReference type="EMBL" id="CP071793">
    <property type="protein sequence ID" value="QTD49582.1"/>
    <property type="molecule type" value="Genomic_DNA"/>
</dbReference>
<name>A0A8A4TKB9_SULCO</name>
<sequence length="546" mass="59746">MTTPTSFSIAGAADHELRRSPAAAAVGRLAAASGLFLSHFEYRVAMPAPEHWLPADRPDLGSVRDWQAGVLPESKYQGFRNDVMIGSFHPGHRAKWTAHELCHGLVGFAWRPGASNLFHATAARLSELLPVALFYFFDEAGLRRCPDHAGAGPLFGRYCRACEEAAMQGPLERDPDAASWMAQGREFVTRELDAVTKTLRLGRPIARPWAALDLCSDGLAYAAAQARRLNSEAFARYVTQFHHPDRGRHADLDSLITRIETVMDWLCGTGSASPWPANPALWKVQDVAWRLFEVMEETEGELHGELDRALDRLAANPDETGLAEAIATYRALHEEYYMPDPEDVFAVGYPLPDGLGLSARQIEAGIASACPNAWHLLGEADADHRAAQVTAFAHAERPERRGIGLRFTDWLTRHHPGQAADLARFEAACVHAPQADAAVLTLEPEPGGSELALAPDVTLLQTTWPVLRHLEFTQIDMPSGVQTQPTIALRRDASGEVLVSQLEPHMAKALRVLEVSATSPADLALPPADLDALMTAKLIVPQRWTI</sequence>
<proteinExistence type="predicted"/>
<organism evidence="1 2">
    <name type="scientific">Sulfidibacter corallicola</name>
    <dbReference type="NCBI Taxonomy" id="2818388"/>
    <lineage>
        <taxon>Bacteria</taxon>
        <taxon>Pseudomonadati</taxon>
        <taxon>Acidobacteriota</taxon>
        <taxon>Holophagae</taxon>
        <taxon>Acanthopleuribacterales</taxon>
        <taxon>Acanthopleuribacteraceae</taxon>
        <taxon>Sulfidibacter</taxon>
    </lineage>
</organism>
<dbReference type="KEGG" id="scor:J3U87_28680"/>
<dbReference type="RefSeq" id="WP_237379213.1">
    <property type="nucleotide sequence ID" value="NZ_CP071793.1"/>
</dbReference>
<reference evidence="1" key="1">
    <citation type="submission" date="2021-03" db="EMBL/GenBank/DDBJ databases">
        <title>Acanthopleuribacteraceae sp. M133.</title>
        <authorList>
            <person name="Wang G."/>
        </authorList>
    </citation>
    <scope>NUCLEOTIDE SEQUENCE</scope>
    <source>
        <strain evidence="1">M133</strain>
    </source>
</reference>
<evidence type="ECO:0000313" key="2">
    <source>
        <dbReference type="Proteomes" id="UP000663929"/>
    </source>
</evidence>
<accession>A0A8A4TKB9</accession>
<dbReference type="Proteomes" id="UP000663929">
    <property type="component" value="Chromosome"/>
</dbReference>
<gene>
    <name evidence="1" type="ORF">J3U87_28680</name>
</gene>
<protein>
    <submittedName>
        <fullName evidence="1">Uncharacterized protein</fullName>
    </submittedName>
</protein>